<dbReference type="AlphaFoldDB" id="A0A348WAM1"/>
<keyword evidence="1" id="KW-0812">Transmembrane</keyword>
<dbReference type="Proteomes" id="UP000264719">
    <property type="component" value="Unassembled WGS sequence"/>
</dbReference>
<keyword evidence="1" id="KW-1133">Transmembrane helix</keyword>
<feature type="transmembrane region" description="Helical" evidence="1">
    <location>
        <begin position="50"/>
        <end position="70"/>
    </location>
</feature>
<accession>A0A348WAM1</accession>
<evidence type="ECO:0000313" key="3">
    <source>
        <dbReference type="Proteomes" id="UP000264719"/>
    </source>
</evidence>
<comment type="caution">
    <text evidence="2">The sequence shown here is derived from an EMBL/GenBank/DDBJ whole genome shotgun (WGS) entry which is preliminary data.</text>
</comment>
<name>A0A348WAM1_9RHOB</name>
<proteinExistence type="predicted"/>
<protein>
    <submittedName>
        <fullName evidence="2">Methionine synthase</fullName>
    </submittedName>
</protein>
<organism evidence="2 3">
    <name type="scientific">Roseovarius nubinhibens</name>
    <dbReference type="NCBI Taxonomy" id="314263"/>
    <lineage>
        <taxon>Bacteria</taxon>
        <taxon>Pseudomonadati</taxon>
        <taxon>Pseudomonadota</taxon>
        <taxon>Alphaproteobacteria</taxon>
        <taxon>Rhodobacterales</taxon>
        <taxon>Roseobacteraceae</taxon>
        <taxon>Roseovarius</taxon>
    </lineage>
</organism>
<evidence type="ECO:0000313" key="2">
    <source>
        <dbReference type="EMBL" id="HAR51583.1"/>
    </source>
</evidence>
<keyword evidence="1" id="KW-0472">Membrane</keyword>
<dbReference type="EMBL" id="DMVW01000069">
    <property type="protein sequence ID" value="HAR51583.1"/>
    <property type="molecule type" value="Genomic_DNA"/>
</dbReference>
<sequence>MLYGLAVLCFVLWIVGYIWIARLACAFGSVNVTSCGIPSIGSLGREDFLFLVAIPWSLILTLFFLGVVLARRGSAARR</sequence>
<evidence type="ECO:0000256" key="1">
    <source>
        <dbReference type="SAM" id="Phobius"/>
    </source>
</evidence>
<gene>
    <name evidence="2" type="ORF">DCS45_06840</name>
</gene>
<reference evidence="2 3" key="1">
    <citation type="journal article" date="2018" name="Nat. Biotechnol.">
        <title>A standardized bacterial taxonomy based on genome phylogeny substantially revises the tree of life.</title>
        <authorList>
            <person name="Parks D.H."/>
            <person name="Chuvochina M."/>
            <person name="Waite D.W."/>
            <person name="Rinke C."/>
            <person name="Skarshewski A."/>
            <person name="Chaumeil P.A."/>
            <person name="Hugenholtz P."/>
        </authorList>
    </citation>
    <scope>NUCLEOTIDE SEQUENCE [LARGE SCALE GENOMIC DNA]</scope>
    <source>
        <strain evidence="2">UBA9169</strain>
    </source>
</reference>